<dbReference type="Proteomes" id="UP001558613">
    <property type="component" value="Unassembled WGS sequence"/>
</dbReference>
<name>A0ABR3MW51_9TELE</name>
<accession>A0ABR3MW51</accession>
<comment type="caution">
    <text evidence="2">The sequence shown here is derived from an EMBL/GenBank/DDBJ whole genome shotgun (WGS) entry which is preliminary data.</text>
</comment>
<evidence type="ECO:0000313" key="3">
    <source>
        <dbReference type="Proteomes" id="UP001558613"/>
    </source>
</evidence>
<dbReference type="EMBL" id="JAYMGO010000009">
    <property type="protein sequence ID" value="KAL1268873.1"/>
    <property type="molecule type" value="Genomic_DNA"/>
</dbReference>
<proteinExistence type="predicted"/>
<gene>
    <name evidence="2" type="ORF">QQF64_034236</name>
</gene>
<reference evidence="2 3" key="1">
    <citation type="submission" date="2023-09" db="EMBL/GenBank/DDBJ databases">
        <authorList>
            <person name="Wang M."/>
        </authorList>
    </citation>
    <scope>NUCLEOTIDE SEQUENCE [LARGE SCALE GENOMIC DNA]</scope>
    <source>
        <strain evidence="2">GT-2023</strain>
        <tissue evidence="2">Liver</tissue>
    </source>
</reference>
<evidence type="ECO:0000256" key="1">
    <source>
        <dbReference type="SAM" id="MobiDB-lite"/>
    </source>
</evidence>
<protein>
    <submittedName>
        <fullName evidence="2">Uncharacterized protein</fullName>
    </submittedName>
</protein>
<sequence>MYFLPIVKFDRLLSSPPGPEWSPGRANLRASLNHPIGSGDERPDHKRGSRGYPRAEPPIVARVQPRTSKGITNLLLLLLARLNAPCPSKKFAAGRTGPRN</sequence>
<organism evidence="2 3">
    <name type="scientific">Cirrhinus molitorella</name>
    <name type="common">mud carp</name>
    <dbReference type="NCBI Taxonomy" id="172907"/>
    <lineage>
        <taxon>Eukaryota</taxon>
        <taxon>Metazoa</taxon>
        <taxon>Chordata</taxon>
        <taxon>Craniata</taxon>
        <taxon>Vertebrata</taxon>
        <taxon>Euteleostomi</taxon>
        <taxon>Actinopterygii</taxon>
        <taxon>Neopterygii</taxon>
        <taxon>Teleostei</taxon>
        <taxon>Ostariophysi</taxon>
        <taxon>Cypriniformes</taxon>
        <taxon>Cyprinidae</taxon>
        <taxon>Labeoninae</taxon>
        <taxon>Labeonini</taxon>
        <taxon>Cirrhinus</taxon>
    </lineage>
</organism>
<evidence type="ECO:0000313" key="2">
    <source>
        <dbReference type="EMBL" id="KAL1268873.1"/>
    </source>
</evidence>
<keyword evidence="3" id="KW-1185">Reference proteome</keyword>
<feature type="region of interest" description="Disordered" evidence="1">
    <location>
        <begin position="16"/>
        <end position="60"/>
    </location>
</feature>